<keyword evidence="4" id="KW-0597">Phosphoprotein</keyword>
<dbReference type="InterPro" id="IPR000719">
    <property type="entry name" value="Prot_kinase_dom"/>
</dbReference>
<feature type="domain" description="Protein kinase" evidence="22">
    <location>
        <begin position="558"/>
        <end position="883"/>
    </location>
</feature>
<dbReference type="InterPro" id="IPR013783">
    <property type="entry name" value="Ig-like_fold"/>
</dbReference>
<gene>
    <name evidence="24" type="ORF">WMY93_032840</name>
</gene>
<dbReference type="Gene3D" id="3.30.200.20">
    <property type="entry name" value="Phosphorylase Kinase, domain 1"/>
    <property type="match status" value="1"/>
</dbReference>
<dbReference type="EMBL" id="JBBPFD010000085">
    <property type="protein sequence ID" value="KAK7880514.1"/>
    <property type="molecule type" value="Genomic_DNA"/>
</dbReference>
<feature type="chain" id="PRO_5043743497" description="receptor protein-tyrosine kinase" evidence="21">
    <location>
        <begin position="20"/>
        <end position="934"/>
    </location>
</feature>
<dbReference type="PROSITE" id="PS50011">
    <property type="entry name" value="PROTEIN_KINASE_DOM"/>
    <property type="match status" value="1"/>
</dbReference>
<dbReference type="Gene3D" id="2.60.40.10">
    <property type="entry name" value="Immunoglobulins"/>
    <property type="match status" value="3"/>
</dbReference>
<evidence type="ECO:0000256" key="6">
    <source>
        <dbReference type="ARBA" id="ARBA00022692"/>
    </source>
</evidence>
<feature type="binding site" evidence="16">
    <location>
        <begin position="565"/>
        <end position="572"/>
    </location>
    <ligand>
        <name>ATP</name>
        <dbReference type="ChEBI" id="CHEBI:30616"/>
    </ligand>
</feature>
<dbReference type="Pfam" id="PF07714">
    <property type="entry name" value="PK_Tyr_Ser-Thr"/>
    <property type="match status" value="1"/>
</dbReference>
<dbReference type="InterPro" id="IPR007110">
    <property type="entry name" value="Ig-like_dom"/>
</dbReference>
<keyword evidence="11 20" id="KW-0472">Membrane</keyword>
<dbReference type="FunFam" id="1.10.510.10:FF:001927">
    <property type="entry name" value="Receptor protein-tyrosine kinase"/>
    <property type="match status" value="1"/>
</dbReference>
<comment type="subcellular location">
    <subcellularLocation>
        <location evidence="1">Cell membrane</location>
        <topology evidence="1">Single-pass type I membrane protein</topology>
    </subcellularLocation>
</comment>
<dbReference type="PANTHER" id="PTHR24416">
    <property type="entry name" value="TYROSINE-PROTEIN KINASE RECEPTOR"/>
    <property type="match status" value="1"/>
</dbReference>
<dbReference type="GO" id="GO:0043408">
    <property type="term" value="P:regulation of MAPK cascade"/>
    <property type="evidence" value="ECO:0007669"/>
    <property type="project" value="TreeGrafter"/>
</dbReference>
<evidence type="ECO:0000256" key="5">
    <source>
        <dbReference type="ARBA" id="ARBA00022679"/>
    </source>
</evidence>
<feature type="binding site" evidence="16">
    <location>
        <begin position="640"/>
        <end position="646"/>
    </location>
    <ligand>
        <name>ATP</name>
        <dbReference type="ChEBI" id="CHEBI:30616"/>
    </ligand>
</feature>
<feature type="region of interest" description="Disordered" evidence="19">
    <location>
        <begin position="894"/>
        <end position="934"/>
    </location>
</feature>
<evidence type="ECO:0000256" key="3">
    <source>
        <dbReference type="ARBA" id="ARBA00022475"/>
    </source>
</evidence>
<evidence type="ECO:0000256" key="4">
    <source>
        <dbReference type="ARBA" id="ARBA00022553"/>
    </source>
</evidence>
<dbReference type="PROSITE" id="PS50835">
    <property type="entry name" value="IG_LIKE"/>
    <property type="match status" value="1"/>
</dbReference>
<dbReference type="InterPro" id="IPR011009">
    <property type="entry name" value="Kinase-like_dom_sf"/>
</dbReference>
<dbReference type="SUPFAM" id="SSF48726">
    <property type="entry name" value="Immunoglobulin"/>
    <property type="match status" value="2"/>
</dbReference>
<keyword evidence="7 16" id="KW-0547">Nucleotide-binding</keyword>
<dbReference type="InterPro" id="IPR001824">
    <property type="entry name" value="Tyr_kinase_rcpt_3_CS"/>
</dbReference>
<evidence type="ECO:0000256" key="7">
    <source>
        <dbReference type="ARBA" id="ARBA00022741"/>
    </source>
</evidence>
<dbReference type="InterPro" id="IPR050122">
    <property type="entry name" value="RTK"/>
</dbReference>
<feature type="binding site" evidence="17">
    <location>
        <position position="765"/>
    </location>
    <ligand>
        <name>Mg(2+)</name>
        <dbReference type="ChEBI" id="CHEBI:18420"/>
    </ligand>
</feature>
<dbReference type="InterPro" id="IPR001245">
    <property type="entry name" value="Ser-Thr/Tyr_kinase_cat_dom"/>
</dbReference>
<feature type="binding site" evidence="16 18">
    <location>
        <position position="592"/>
    </location>
    <ligand>
        <name>ATP</name>
        <dbReference type="ChEBI" id="CHEBI:30616"/>
    </ligand>
</feature>
<dbReference type="EC" id="2.7.10.1" evidence="2"/>
<evidence type="ECO:0000256" key="12">
    <source>
        <dbReference type="ARBA" id="ARBA00023137"/>
    </source>
</evidence>
<evidence type="ECO:0000256" key="21">
    <source>
        <dbReference type="SAM" id="SignalP"/>
    </source>
</evidence>
<proteinExistence type="predicted"/>
<feature type="compositionally biased region" description="Low complexity" evidence="19">
    <location>
        <begin position="908"/>
        <end position="934"/>
    </location>
</feature>
<dbReference type="GO" id="GO:0030316">
    <property type="term" value="P:osteoclast differentiation"/>
    <property type="evidence" value="ECO:0007669"/>
    <property type="project" value="TreeGrafter"/>
</dbReference>
<dbReference type="SUPFAM" id="SSF56112">
    <property type="entry name" value="Protein kinase-like (PK-like)"/>
    <property type="match status" value="1"/>
</dbReference>
<keyword evidence="17" id="KW-0460">Magnesium</keyword>
<evidence type="ECO:0000256" key="10">
    <source>
        <dbReference type="ARBA" id="ARBA00022989"/>
    </source>
</evidence>
<dbReference type="GO" id="GO:0005011">
    <property type="term" value="F:macrophage colony-stimulating factor receptor activity"/>
    <property type="evidence" value="ECO:0007669"/>
    <property type="project" value="TreeGrafter"/>
</dbReference>
<evidence type="ECO:0000256" key="20">
    <source>
        <dbReference type="SAM" id="Phobius"/>
    </source>
</evidence>
<dbReference type="InterPro" id="IPR036179">
    <property type="entry name" value="Ig-like_dom_sf"/>
</dbReference>
<comment type="caution">
    <text evidence="24">The sequence shown here is derived from an EMBL/GenBank/DDBJ whole genome shotgun (WGS) entry which is preliminary data.</text>
</comment>
<keyword evidence="25" id="KW-1185">Reference proteome</keyword>
<dbReference type="GO" id="GO:0046872">
    <property type="term" value="F:metal ion binding"/>
    <property type="evidence" value="ECO:0007669"/>
    <property type="project" value="UniProtKB-KW"/>
</dbReference>
<keyword evidence="21" id="KW-0732">Signal</keyword>
<dbReference type="Gene3D" id="1.10.510.10">
    <property type="entry name" value="Transferase(Phosphotransferase) domain 1"/>
    <property type="match status" value="1"/>
</dbReference>
<keyword evidence="13" id="KW-1015">Disulfide bond</keyword>
<dbReference type="GO" id="GO:1990682">
    <property type="term" value="C:CSF1-CSF1R complex"/>
    <property type="evidence" value="ECO:0007669"/>
    <property type="project" value="TreeGrafter"/>
</dbReference>
<dbReference type="GO" id="GO:0019838">
    <property type="term" value="F:growth factor binding"/>
    <property type="evidence" value="ECO:0007669"/>
    <property type="project" value="TreeGrafter"/>
</dbReference>
<dbReference type="PANTHER" id="PTHR24416:SF47">
    <property type="entry name" value="MACROPHAGE COLONY-STIMULATING FACTOR 1 RECEPTOR"/>
    <property type="match status" value="1"/>
</dbReference>
<keyword evidence="15" id="KW-0393">Immunoglobulin domain</keyword>
<feature type="domain" description="Ig-like" evidence="23">
    <location>
        <begin position="189"/>
        <end position="288"/>
    </location>
</feature>
<keyword evidence="12" id="KW-0829">Tyrosine-protein kinase</keyword>
<dbReference type="GO" id="GO:0043235">
    <property type="term" value="C:receptor complex"/>
    <property type="evidence" value="ECO:0007669"/>
    <property type="project" value="TreeGrafter"/>
</dbReference>
<evidence type="ECO:0000256" key="9">
    <source>
        <dbReference type="ARBA" id="ARBA00022840"/>
    </source>
</evidence>
<evidence type="ECO:0000256" key="11">
    <source>
        <dbReference type="ARBA" id="ARBA00023136"/>
    </source>
</evidence>
<keyword evidence="17" id="KW-0479">Metal-binding</keyword>
<dbReference type="GO" id="GO:0007169">
    <property type="term" value="P:cell surface receptor protein tyrosine kinase signaling pathway"/>
    <property type="evidence" value="ECO:0007669"/>
    <property type="project" value="InterPro"/>
</dbReference>
<dbReference type="FunFam" id="3.30.200.20:FF:000619">
    <property type="entry name" value="macrophage colony-stimulating factor 1 receptor isoform X2"/>
    <property type="match status" value="1"/>
</dbReference>
<dbReference type="Proteomes" id="UP001460270">
    <property type="component" value="Unassembled WGS sequence"/>
</dbReference>
<protein>
    <recommendedName>
        <fullName evidence="2">receptor protein-tyrosine kinase</fullName>
        <ecNumber evidence="2">2.7.10.1</ecNumber>
    </recommendedName>
</protein>
<dbReference type="PROSITE" id="PS00240">
    <property type="entry name" value="RECEPTOR_TYR_KIN_III"/>
    <property type="match status" value="1"/>
</dbReference>
<dbReference type="GO" id="GO:0005524">
    <property type="term" value="F:ATP binding"/>
    <property type="evidence" value="ECO:0007669"/>
    <property type="project" value="UniProtKB-UniRule"/>
</dbReference>
<keyword evidence="3" id="KW-1003">Cell membrane</keyword>
<evidence type="ECO:0000256" key="13">
    <source>
        <dbReference type="ARBA" id="ARBA00023157"/>
    </source>
</evidence>
<evidence type="ECO:0000313" key="25">
    <source>
        <dbReference type="Proteomes" id="UP001460270"/>
    </source>
</evidence>
<evidence type="ECO:0000256" key="2">
    <source>
        <dbReference type="ARBA" id="ARBA00011902"/>
    </source>
</evidence>
<evidence type="ECO:0000256" key="19">
    <source>
        <dbReference type="SAM" id="MobiDB-lite"/>
    </source>
</evidence>
<evidence type="ECO:0000259" key="22">
    <source>
        <dbReference type="PROSITE" id="PS50011"/>
    </source>
</evidence>
<keyword evidence="9 16" id="KW-0067">ATP-binding</keyword>
<dbReference type="PROSITE" id="PS00107">
    <property type="entry name" value="PROTEIN_KINASE_ATP"/>
    <property type="match status" value="1"/>
</dbReference>
<evidence type="ECO:0000259" key="23">
    <source>
        <dbReference type="PROSITE" id="PS50835"/>
    </source>
</evidence>
<evidence type="ECO:0000256" key="15">
    <source>
        <dbReference type="ARBA" id="ARBA00023319"/>
    </source>
</evidence>
<name>A0AAW0MUH7_9GOBI</name>
<evidence type="ECO:0000313" key="24">
    <source>
        <dbReference type="EMBL" id="KAK7880514.1"/>
    </source>
</evidence>
<dbReference type="GO" id="GO:0005886">
    <property type="term" value="C:plasma membrane"/>
    <property type="evidence" value="ECO:0007669"/>
    <property type="project" value="UniProtKB-SubCell"/>
</dbReference>
<keyword evidence="6 20" id="KW-0812">Transmembrane</keyword>
<feature type="signal peptide" evidence="21">
    <location>
        <begin position="1"/>
        <end position="19"/>
    </location>
</feature>
<evidence type="ECO:0000256" key="14">
    <source>
        <dbReference type="ARBA" id="ARBA00023180"/>
    </source>
</evidence>
<evidence type="ECO:0000256" key="16">
    <source>
        <dbReference type="PIRSR" id="PIRSR000615-2"/>
    </source>
</evidence>
<evidence type="ECO:0000256" key="1">
    <source>
        <dbReference type="ARBA" id="ARBA00004251"/>
    </source>
</evidence>
<keyword evidence="14" id="KW-0325">Glycoprotein</keyword>
<reference evidence="25" key="1">
    <citation type="submission" date="2024-04" db="EMBL/GenBank/DDBJ databases">
        <title>Salinicola lusitanus LLJ914,a marine bacterium isolated from the Okinawa Trough.</title>
        <authorList>
            <person name="Li J."/>
        </authorList>
    </citation>
    <scope>NUCLEOTIDE SEQUENCE [LARGE SCALE GENOMIC DNA]</scope>
</reference>
<feature type="binding site" evidence="17">
    <location>
        <position position="537"/>
    </location>
    <ligand>
        <name>Mg(2+)</name>
        <dbReference type="ChEBI" id="CHEBI:18420"/>
    </ligand>
</feature>
<keyword evidence="5" id="KW-0808">Transferase</keyword>
<dbReference type="InterPro" id="IPR017441">
    <property type="entry name" value="Protein_kinase_ATP_BS"/>
</dbReference>
<accession>A0AAW0MUH7</accession>
<sequence>MLQILVLVLVLGLCRDVWAGPASDPDQSELQWRKDLLQSIQNLVQVQTQVLQQLGILGNQVSLLVENHQALLLQTSRIATNLQEMIVLQISVNGVAVQDQSELSLRSGSALSVHCHGDGPVQLRSSAFRLLHVSLGDGVTVTRTNPRHTGTYSCSAPANQSAASATATPPAPPSAAVHLYVSGRGRSLPQGMTFTFDPWRGALVHRVQRSFEGSYVCRGRRHGQEVTSAPMELWASGALESELQSHSQTGVLKNRTLVLDSVQTQDSGLFTCSAGNEAGVSTATTRLEVKERPFVSVSLQIQNDSSLIADVSHDNATGGGAPVAVGGVSRVEVLEGRDLSLALQFQAYPPIRTQRWVTPGHVTNSSLSTQELRPQEHRAELRLLIGRVHRSDSGLYSVIFSNDFFTGNVSIELKVHYPPLAQVLRLDSGLVCRGSGFPVPSLVWTSCPDSPTAERPLTLSPGDDITVVCSAVNHMGQSHDLLQLREPASLLNPLLIGSFCVVLVLLLLLVVAVWKWKQKPRFEIRWKIIDTFDGNSYTFVDPTQLPYDLRWEFPRERLRLGAVLGSGAFGKVVAATAVGLDPDQNETTVAVKMLKPRALSEEREALMSELKILSHIGFHHNIVNLLGACTTGGPMLMITEYCRHGDLLNFLRARARHFLCDQEAFYKNIKLHPTNERPRSDSGISCGSDYQEMKTLGARPGSGPGSGPGPGADVLMFCSFLFFRRSFSVADGPHEVLSGGGSGLDFLSSKNERAAHRTLRRQICDFGLARDIRNDDSYIVKGNARLPVKWMSPESIFLCVYTTQSDVWSYGVLLWEIYSMGRSPYPNMAVDSNFYRRIKDGVHMERPDFAPVEMFDLMKRCWDLEPTRRPTFNTIGQIISGFLPRPIRSLRALSHSIQTSRTEETKTTRPATRPTTRPTTSPNNSPETSPAARP</sequence>
<dbReference type="AlphaFoldDB" id="A0AAW0MUH7"/>
<organism evidence="24 25">
    <name type="scientific">Mugilogobius chulae</name>
    <name type="common">yellowstripe goby</name>
    <dbReference type="NCBI Taxonomy" id="88201"/>
    <lineage>
        <taxon>Eukaryota</taxon>
        <taxon>Metazoa</taxon>
        <taxon>Chordata</taxon>
        <taxon>Craniata</taxon>
        <taxon>Vertebrata</taxon>
        <taxon>Euteleostomi</taxon>
        <taxon>Actinopterygii</taxon>
        <taxon>Neopterygii</taxon>
        <taxon>Teleostei</taxon>
        <taxon>Neoteleostei</taxon>
        <taxon>Acanthomorphata</taxon>
        <taxon>Gobiaria</taxon>
        <taxon>Gobiiformes</taxon>
        <taxon>Gobioidei</taxon>
        <taxon>Gobiidae</taxon>
        <taxon>Gobionellinae</taxon>
        <taxon>Mugilogobius</taxon>
    </lineage>
</organism>
<dbReference type="PIRSF" id="PIRSF000615">
    <property type="entry name" value="TyrPK_CSF1-R"/>
    <property type="match status" value="1"/>
</dbReference>
<evidence type="ECO:0000256" key="8">
    <source>
        <dbReference type="ARBA" id="ARBA00022777"/>
    </source>
</evidence>
<dbReference type="GO" id="GO:0030335">
    <property type="term" value="P:positive regulation of cell migration"/>
    <property type="evidence" value="ECO:0007669"/>
    <property type="project" value="TreeGrafter"/>
</dbReference>
<feature type="transmembrane region" description="Helical" evidence="20">
    <location>
        <begin position="494"/>
        <end position="514"/>
    </location>
</feature>
<dbReference type="SMART" id="SM00409">
    <property type="entry name" value="IG"/>
    <property type="match status" value="2"/>
</dbReference>
<dbReference type="InterPro" id="IPR003599">
    <property type="entry name" value="Ig_sub"/>
</dbReference>
<evidence type="ECO:0000256" key="18">
    <source>
        <dbReference type="PROSITE-ProRule" id="PRU10141"/>
    </source>
</evidence>
<keyword evidence="8" id="KW-0418">Kinase</keyword>
<keyword evidence="10 20" id="KW-1133">Transmembrane helix</keyword>
<evidence type="ECO:0000256" key="17">
    <source>
        <dbReference type="PIRSR" id="PIRSR000615-3"/>
    </source>
</evidence>